<sequence length="263" mass="29190">MNALRPYILDDAATVEYQRLDLMSRILDPWTRGYIDALGDRRGWHCLELGGGNGSVSEWLCETVGPTGSVTTIDVNTTLLDLVPAQNLAVQQADLRTSDLPSRAYDLVTCRALLHQIAEHAPTVLRRMAGAVRPGGWLVVQEPDFHLAPTTEPAVWAAAWRGLLEWGRDSGVDWFIGRRLPRMVQTAGFARPQAKTDVQDIRGGGRGALYFKLFFAEVRDRVLDSGRLDAATLDAAAALLDDPDYWTQCWMMTAVWARKDPTV</sequence>
<proteinExistence type="predicted"/>
<comment type="caution">
    <text evidence="1">The sequence shown here is derived from an EMBL/GenBank/DDBJ whole genome shotgun (WGS) entry which is preliminary data.</text>
</comment>
<dbReference type="SUPFAM" id="SSF53335">
    <property type="entry name" value="S-adenosyl-L-methionine-dependent methyltransferases"/>
    <property type="match status" value="1"/>
</dbReference>
<keyword evidence="2" id="KW-1185">Reference proteome</keyword>
<organism evidence="1 2">
    <name type="scientific">Actinomycetospora cinnamomea</name>
    <dbReference type="NCBI Taxonomy" id="663609"/>
    <lineage>
        <taxon>Bacteria</taxon>
        <taxon>Bacillati</taxon>
        <taxon>Actinomycetota</taxon>
        <taxon>Actinomycetes</taxon>
        <taxon>Pseudonocardiales</taxon>
        <taxon>Pseudonocardiaceae</taxon>
        <taxon>Actinomycetospora</taxon>
    </lineage>
</organism>
<keyword evidence="1" id="KW-0808">Transferase</keyword>
<dbReference type="GO" id="GO:0032259">
    <property type="term" value="P:methylation"/>
    <property type="evidence" value="ECO:0007669"/>
    <property type="project" value="UniProtKB-KW"/>
</dbReference>
<protein>
    <submittedName>
        <fullName evidence="1">Ubiquinone/menaquinone biosynthesis C-methylase UbiE</fullName>
    </submittedName>
</protein>
<dbReference type="AlphaFoldDB" id="A0A2U1FFB6"/>
<keyword evidence="1" id="KW-0830">Ubiquinone</keyword>
<dbReference type="Proteomes" id="UP000245639">
    <property type="component" value="Unassembled WGS sequence"/>
</dbReference>
<evidence type="ECO:0000313" key="1">
    <source>
        <dbReference type="EMBL" id="PVZ10826.1"/>
    </source>
</evidence>
<dbReference type="EMBL" id="QEKW01000004">
    <property type="protein sequence ID" value="PVZ10826.1"/>
    <property type="molecule type" value="Genomic_DNA"/>
</dbReference>
<keyword evidence="1" id="KW-0489">Methyltransferase</keyword>
<dbReference type="Gene3D" id="3.40.50.150">
    <property type="entry name" value="Vaccinia Virus protein VP39"/>
    <property type="match status" value="1"/>
</dbReference>
<evidence type="ECO:0000313" key="2">
    <source>
        <dbReference type="Proteomes" id="UP000245639"/>
    </source>
</evidence>
<gene>
    <name evidence="1" type="ORF">C8D89_10437</name>
</gene>
<accession>A0A2U1FFB6</accession>
<reference evidence="1 2" key="1">
    <citation type="submission" date="2018-04" db="EMBL/GenBank/DDBJ databases">
        <title>Genomic Encyclopedia of Type Strains, Phase IV (KMG-IV): sequencing the most valuable type-strain genomes for metagenomic binning, comparative biology and taxonomic classification.</title>
        <authorList>
            <person name="Goeker M."/>
        </authorList>
    </citation>
    <scope>NUCLEOTIDE SEQUENCE [LARGE SCALE GENOMIC DNA]</scope>
    <source>
        <strain evidence="1 2">DSM 45771</strain>
    </source>
</reference>
<dbReference type="OrthoDB" id="3469983at2"/>
<dbReference type="InterPro" id="IPR029063">
    <property type="entry name" value="SAM-dependent_MTases_sf"/>
</dbReference>
<dbReference type="CDD" id="cd02440">
    <property type="entry name" value="AdoMet_MTases"/>
    <property type="match status" value="1"/>
</dbReference>
<dbReference type="Pfam" id="PF13489">
    <property type="entry name" value="Methyltransf_23"/>
    <property type="match status" value="1"/>
</dbReference>
<dbReference type="GO" id="GO:0008168">
    <property type="term" value="F:methyltransferase activity"/>
    <property type="evidence" value="ECO:0007669"/>
    <property type="project" value="UniProtKB-KW"/>
</dbReference>
<dbReference type="RefSeq" id="WP_116707878.1">
    <property type="nucleotide sequence ID" value="NZ_QEKW01000004.1"/>
</dbReference>
<name>A0A2U1FFB6_9PSEU</name>